<dbReference type="PROSITE" id="PS00463">
    <property type="entry name" value="ZN2_CY6_FUNGAL_1"/>
    <property type="match status" value="1"/>
</dbReference>
<feature type="region of interest" description="Disordered" evidence="8">
    <location>
        <begin position="776"/>
        <end position="797"/>
    </location>
</feature>
<evidence type="ECO:0000256" key="7">
    <source>
        <dbReference type="ARBA" id="ARBA00023242"/>
    </source>
</evidence>
<reference evidence="10" key="1">
    <citation type="submission" date="2013-05" db="EMBL/GenBank/DDBJ databases">
        <title>Draft genome sequences of six wheat associated Fusarium spp. isolates.</title>
        <authorList>
            <person name="Moolhuijzen P.M."/>
            <person name="Manners J.M."/>
            <person name="Wilcox S."/>
            <person name="Bellgard M.I."/>
            <person name="Gardiner D.M."/>
        </authorList>
    </citation>
    <scope>NUCLEOTIDE SEQUENCE</scope>
    <source>
        <strain evidence="10">CS3069</strain>
    </source>
</reference>
<feature type="compositionally biased region" description="Polar residues" evidence="8">
    <location>
        <begin position="25"/>
        <end position="55"/>
    </location>
</feature>
<evidence type="ECO:0000256" key="5">
    <source>
        <dbReference type="ARBA" id="ARBA00023125"/>
    </source>
</evidence>
<comment type="caution">
    <text evidence="10">The sequence shown here is derived from an EMBL/GenBank/DDBJ whole genome shotgun (WGS) entry which is preliminary data.</text>
</comment>
<keyword evidence="4" id="KW-0805">Transcription regulation</keyword>
<keyword evidence="5" id="KW-0238">DNA-binding</keyword>
<dbReference type="AlphaFoldDB" id="A0A090MIU0"/>
<evidence type="ECO:0000259" key="9">
    <source>
        <dbReference type="PROSITE" id="PS50048"/>
    </source>
</evidence>
<feature type="region of interest" description="Disordered" evidence="8">
    <location>
        <begin position="185"/>
        <end position="204"/>
    </location>
</feature>
<dbReference type="Gene3D" id="4.10.240.10">
    <property type="entry name" value="Zn(2)-C6 fungal-type DNA-binding domain"/>
    <property type="match status" value="1"/>
</dbReference>
<comment type="subcellular location">
    <subcellularLocation>
        <location evidence="1">Nucleus</location>
    </subcellularLocation>
</comment>
<feature type="region of interest" description="Disordered" evidence="8">
    <location>
        <begin position="235"/>
        <end position="320"/>
    </location>
</feature>
<feature type="compositionally biased region" description="Polar residues" evidence="8">
    <location>
        <begin position="522"/>
        <end position="543"/>
    </location>
</feature>
<dbReference type="PANTHER" id="PTHR31845:SF39">
    <property type="entry name" value="TRANSCRIPTION FACTOR PBCR-RELATED"/>
    <property type="match status" value="1"/>
</dbReference>
<gene>
    <name evidence="10" type="ORF">BN850_0083480</name>
</gene>
<feature type="compositionally biased region" description="Polar residues" evidence="8">
    <location>
        <begin position="64"/>
        <end position="93"/>
    </location>
</feature>
<dbReference type="CDD" id="cd00067">
    <property type="entry name" value="GAL4"/>
    <property type="match status" value="1"/>
</dbReference>
<dbReference type="GO" id="GO:0000976">
    <property type="term" value="F:transcription cis-regulatory region binding"/>
    <property type="evidence" value="ECO:0007669"/>
    <property type="project" value="TreeGrafter"/>
</dbReference>
<feature type="region of interest" description="Disordered" evidence="8">
    <location>
        <begin position="1070"/>
        <end position="1160"/>
    </location>
</feature>
<dbReference type="PROSITE" id="PS50048">
    <property type="entry name" value="ZN2_CY6_FUNGAL_2"/>
    <property type="match status" value="1"/>
</dbReference>
<dbReference type="CDD" id="cd12148">
    <property type="entry name" value="fungal_TF_MHR"/>
    <property type="match status" value="1"/>
</dbReference>
<evidence type="ECO:0000256" key="4">
    <source>
        <dbReference type="ARBA" id="ARBA00023015"/>
    </source>
</evidence>
<keyword evidence="7" id="KW-0539">Nucleus</keyword>
<feature type="region of interest" description="Disordered" evidence="8">
    <location>
        <begin position="1"/>
        <end position="179"/>
    </location>
</feature>
<feature type="compositionally biased region" description="Acidic residues" evidence="8">
    <location>
        <begin position="96"/>
        <end position="106"/>
    </location>
</feature>
<dbReference type="GO" id="GO:0005634">
    <property type="term" value="C:nucleus"/>
    <property type="evidence" value="ECO:0007669"/>
    <property type="project" value="UniProtKB-SubCell"/>
</dbReference>
<dbReference type="InterPro" id="IPR036864">
    <property type="entry name" value="Zn2-C6_fun-type_DNA-bd_sf"/>
</dbReference>
<dbReference type="InterPro" id="IPR051089">
    <property type="entry name" value="prtT"/>
</dbReference>
<dbReference type="EMBL" id="CBMI010002441">
    <property type="protein sequence ID" value="CEG04922.1"/>
    <property type="molecule type" value="Genomic_DNA"/>
</dbReference>
<feature type="domain" description="Zn(2)-C6 fungal-type" evidence="9">
    <location>
        <begin position="435"/>
        <end position="468"/>
    </location>
</feature>
<feature type="region of interest" description="Disordered" evidence="8">
    <location>
        <begin position="501"/>
        <end position="612"/>
    </location>
</feature>
<feature type="compositionally biased region" description="Basic and acidic residues" evidence="8">
    <location>
        <begin position="275"/>
        <end position="293"/>
    </location>
</feature>
<evidence type="ECO:0000256" key="1">
    <source>
        <dbReference type="ARBA" id="ARBA00004123"/>
    </source>
</evidence>
<dbReference type="Pfam" id="PF00172">
    <property type="entry name" value="Zn_clus"/>
    <property type="match status" value="1"/>
</dbReference>
<feature type="compositionally biased region" description="Low complexity" evidence="8">
    <location>
        <begin position="1083"/>
        <end position="1101"/>
    </location>
</feature>
<sequence>MSADTAPAPPNGNNNGEMYTRNRRGSITQAALTNLFQRGNSIPNGNGFPGQSSGPVDTGRRRLSVTTLGLSGTSPTNTSSFIRRGSMSTNSNNSDSIDESAIEDDDMYSKTAPTTPFVRRMSFGTANMRNMRPNGSPGNGNSPSSPPASQNGRPVPGGRKASLVGSPGQGSSLAAALSAGRRPSLASSVSQASNTKHARAPSDNYVLRADQQGFNWSEQLRSRAESSVVGAPRASFSLASSSPPRGSIHDRAKSVSEMPQPPIQASSVKQQQPKQPERPKPDAFQERILKGEDVVQSGTMAKVASEARESRRPEASGSATNIAVLHHSIIKKTGILKQQAPMELDPRLGATGDRASSLTNFGSDGTSGPSPSHNVSSGSGSLMPFSHSHDAHDDHNSADNTPSASAENRDTPQHQQSQFHDEHDGDANDPKRPRACEACRGLKVRCEPDPNDEGPCKRCRKAGRNCVVTMPTRKRQKKTDSRVAELEKKIDALTASLQARAAPAGGQTYTQAQAHGAADSPRNVTPKPSNDPSLPGASHNNASWRPPTHPPAWGSFASTQPLMPQASVAERNSERASPARSTATMNHTPAIGQKRKFSDGREGSVEQPRAEETPAEALAAYLTRAKGGDIVERGIITMDKATELFARYNDHMISHLPAVIFQPGFTASELRKTKPILFLAIMAVASAESPALQKTLQKEMMLTFAEKVILSGEKSLELVQAINVGVIWYWPPEHFEELKFYQLVHMSAVMAIDIGLGQKFKQRRGLVMPDTWRPAPGASLPGPPMPQNRRWTPPDSTSLESRRTWLTCYFLATNTSMALHRPNLIRWTPFMDESLQLLQSSPDAAPTDAYFCHIVWAHHLSEEVGIQFSLDDPTTDINMSDPRTQYILRGLEQELKQYKEKVPQDLLQPTLLISFGVLNLYMHEVALQSRTESLRPPFSTANLQNGLVGGDKLSAAYISAVSTCLASIRDMLSTFLAMDVFSVRCLPVFNFVRVAYAVVMLIKLYFTVSATGSDLGRVINKEDLQVGKYLDGLLDKFRATAADDRCRPAAKFLVVLVMLRSWFYKQAKSEAKESQPAPPPPSVRQSPSQQQQAASVNNPSSKPSDRASTANTPLQLLSEVATGAGSRNRESSASRPSVVGWGSNMPQAPQPFFHDTSDNASNSTASMPYYNEPFPADLAAAMAPVMPSLPSAADGMGNNNNGDIFDFPNLIPGWDLEGMGMGLGSQGMWEDGMRIFLEEPWFNTMFQGNPATTNPNLNF</sequence>
<proteinExistence type="predicted"/>
<feature type="compositionally biased region" description="Basic and acidic residues" evidence="8">
    <location>
        <begin position="305"/>
        <end position="314"/>
    </location>
</feature>
<dbReference type="PANTHER" id="PTHR31845">
    <property type="entry name" value="FINGER DOMAIN PROTEIN, PUTATIVE-RELATED"/>
    <property type="match status" value="1"/>
</dbReference>
<feature type="compositionally biased region" description="Basic and acidic residues" evidence="8">
    <location>
        <begin position="387"/>
        <end position="397"/>
    </location>
</feature>
<feature type="compositionally biased region" description="Basic and acidic residues" evidence="8">
    <location>
        <begin position="419"/>
        <end position="430"/>
    </location>
</feature>
<feature type="compositionally biased region" description="Low complexity" evidence="8">
    <location>
        <begin position="367"/>
        <end position="381"/>
    </location>
</feature>
<organism evidence="10">
    <name type="scientific">Fusarium clavum</name>
    <dbReference type="NCBI Taxonomy" id="2594811"/>
    <lineage>
        <taxon>Eukaryota</taxon>
        <taxon>Fungi</taxon>
        <taxon>Dikarya</taxon>
        <taxon>Ascomycota</taxon>
        <taxon>Pezizomycotina</taxon>
        <taxon>Sordariomycetes</taxon>
        <taxon>Hypocreomycetidae</taxon>
        <taxon>Hypocreales</taxon>
        <taxon>Nectriaceae</taxon>
        <taxon>Fusarium</taxon>
        <taxon>Fusarium incarnatum-equiseti species complex</taxon>
    </lineage>
</organism>
<keyword evidence="2" id="KW-0479">Metal-binding</keyword>
<feature type="compositionally biased region" description="Low complexity" evidence="8">
    <location>
        <begin position="133"/>
        <end position="152"/>
    </location>
</feature>
<dbReference type="GO" id="GO:0000981">
    <property type="term" value="F:DNA-binding transcription factor activity, RNA polymerase II-specific"/>
    <property type="evidence" value="ECO:0007669"/>
    <property type="project" value="InterPro"/>
</dbReference>
<feature type="compositionally biased region" description="Polar residues" evidence="8">
    <location>
        <begin position="1106"/>
        <end position="1115"/>
    </location>
</feature>
<dbReference type="InterPro" id="IPR001138">
    <property type="entry name" value="Zn2Cys6_DnaBD"/>
</dbReference>
<keyword evidence="6" id="KW-0804">Transcription</keyword>
<evidence type="ECO:0000256" key="6">
    <source>
        <dbReference type="ARBA" id="ARBA00023163"/>
    </source>
</evidence>
<feature type="compositionally biased region" description="Basic and acidic residues" evidence="8">
    <location>
        <begin position="596"/>
        <end position="612"/>
    </location>
</feature>
<feature type="region of interest" description="Disordered" evidence="8">
    <location>
        <begin position="337"/>
        <end position="430"/>
    </location>
</feature>
<feature type="compositionally biased region" description="Low complexity" evidence="8">
    <location>
        <begin position="165"/>
        <end position="179"/>
    </location>
</feature>
<evidence type="ECO:0000256" key="3">
    <source>
        <dbReference type="ARBA" id="ARBA00022833"/>
    </source>
</evidence>
<evidence type="ECO:0000313" key="10">
    <source>
        <dbReference type="EMBL" id="CEG04922.1"/>
    </source>
</evidence>
<keyword evidence="3" id="KW-0862">Zinc</keyword>
<dbReference type="SMART" id="SM00066">
    <property type="entry name" value="GAL4"/>
    <property type="match status" value="1"/>
</dbReference>
<dbReference type="SUPFAM" id="SSF57701">
    <property type="entry name" value="Zn2/Cys6 DNA-binding domain"/>
    <property type="match status" value="1"/>
</dbReference>
<protein>
    <submittedName>
        <fullName evidence="10">WGS project CBMI000000000 data, contig CS3069_c002443</fullName>
    </submittedName>
</protein>
<evidence type="ECO:0000256" key="2">
    <source>
        <dbReference type="ARBA" id="ARBA00022723"/>
    </source>
</evidence>
<dbReference type="GO" id="GO:0001216">
    <property type="term" value="F:DNA-binding transcription activator activity"/>
    <property type="evidence" value="ECO:0007669"/>
    <property type="project" value="UniProtKB-ARBA"/>
</dbReference>
<dbReference type="GO" id="GO:0008270">
    <property type="term" value="F:zinc ion binding"/>
    <property type="evidence" value="ECO:0007669"/>
    <property type="project" value="InterPro"/>
</dbReference>
<feature type="compositionally biased region" description="Polar residues" evidence="8">
    <location>
        <begin position="354"/>
        <end position="366"/>
    </location>
</feature>
<accession>A0A090MIU0</accession>
<dbReference type="FunFam" id="4.10.240.10:FF:000003">
    <property type="entry name" value="C6 transcription factor (Leu3)"/>
    <property type="match status" value="1"/>
</dbReference>
<evidence type="ECO:0000256" key="8">
    <source>
        <dbReference type="SAM" id="MobiDB-lite"/>
    </source>
</evidence>
<name>A0A090MIU0_9HYPO</name>